<keyword evidence="2" id="KW-0472">Membrane</keyword>
<organism evidence="3 4">
    <name type="scientific">Collybia nuda</name>
    <dbReference type="NCBI Taxonomy" id="64659"/>
    <lineage>
        <taxon>Eukaryota</taxon>
        <taxon>Fungi</taxon>
        <taxon>Dikarya</taxon>
        <taxon>Basidiomycota</taxon>
        <taxon>Agaricomycotina</taxon>
        <taxon>Agaricomycetes</taxon>
        <taxon>Agaricomycetidae</taxon>
        <taxon>Agaricales</taxon>
        <taxon>Tricholomatineae</taxon>
        <taxon>Clitocybaceae</taxon>
        <taxon>Collybia</taxon>
    </lineage>
</organism>
<gene>
    <name evidence="3" type="ORF">BDZ94DRAFT_846904</name>
</gene>
<feature type="transmembrane region" description="Helical" evidence="2">
    <location>
        <begin position="99"/>
        <end position="121"/>
    </location>
</feature>
<name>A0A9P6CIY8_9AGAR</name>
<feature type="region of interest" description="Disordered" evidence="1">
    <location>
        <begin position="72"/>
        <end position="91"/>
    </location>
</feature>
<sequence>MVAHLMPLHVGKRQGDPFTIPTVSGVGGVTTVESLTSTVPTLALDASASTGVSMTAPPLGISITPTITSRAPVTSTDDLTASTTRSTSSASGQIPISTVVGSCIGALIGAVALVLLGLWFYRRYVGSLKKYSKARGRLSLARSRNNAADQERSRSRQEPWNKLEEGDDKWEGMYQAKEMDNVAPMEKLTMFKKSPSVRTAYTHKSEEPTTFEHHPFAQYHPNLAEELASGKTPGMPVPRPFLGRVDAGPAISWDGETIANGSYLSVHSNRLSGGAMSPTLNMAIPTPVVTSSHPHRWESAEVVHIDHGQSAEVFDNNNPFGAGSERRKSTSNNNPFFKGQEYPERRRSRSYSQSSNHSHSRSRSNSTIQRIPKASKGKEREISPTTTDDPFDDGNTPPFTIPFSATHTAQGSFSSVSSNERAMKSLIAALEVSEEEVHARLRVASMQPSFISTNSNYTTEEDVAGSFPLPPSTDGGHQDRQNRPVVA</sequence>
<protein>
    <submittedName>
        <fullName evidence="3">Uncharacterized protein</fullName>
    </submittedName>
</protein>
<dbReference type="OrthoDB" id="2670057at2759"/>
<keyword evidence="2" id="KW-1133">Transmembrane helix</keyword>
<proteinExistence type="predicted"/>
<feature type="region of interest" description="Disordered" evidence="1">
    <location>
        <begin position="456"/>
        <end position="487"/>
    </location>
</feature>
<evidence type="ECO:0000313" key="3">
    <source>
        <dbReference type="EMBL" id="KAF9468156.1"/>
    </source>
</evidence>
<feature type="compositionally biased region" description="Basic and acidic residues" evidence="1">
    <location>
        <begin position="149"/>
        <end position="164"/>
    </location>
</feature>
<feature type="compositionally biased region" description="Basic and acidic residues" evidence="1">
    <location>
        <begin position="476"/>
        <end position="487"/>
    </location>
</feature>
<keyword evidence="4" id="KW-1185">Reference proteome</keyword>
<feature type="region of interest" description="Disordered" evidence="1">
    <location>
        <begin position="309"/>
        <end position="405"/>
    </location>
</feature>
<evidence type="ECO:0000313" key="4">
    <source>
        <dbReference type="Proteomes" id="UP000807353"/>
    </source>
</evidence>
<evidence type="ECO:0000256" key="2">
    <source>
        <dbReference type="SAM" id="Phobius"/>
    </source>
</evidence>
<accession>A0A9P6CIY8</accession>
<comment type="caution">
    <text evidence="3">The sequence shown here is derived from an EMBL/GenBank/DDBJ whole genome shotgun (WGS) entry which is preliminary data.</text>
</comment>
<evidence type="ECO:0000256" key="1">
    <source>
        <dbReference type="SAM" id="MobiDB-lite"/>
    </source>
</evidence>
<reference evidence="3" key="1">
    <citation type="submission" date="2020-11" db="EMBL/GenBank/DDBJ databases">
        <authorList>
            <consortium name="DOE Joint Genome Institute"/>
            <person name="Ahrendt S."/>
            <person name="Riley R."/>
            <person name="Andreopoulos W."/>
            <person name="Labutti K."/>
            <person name="Pangilinan J."/>
            <person name="Ruiz-Duenas F.J."/>
            <person name="Barrasa J.M."/>
            <person name="Sanchez-Garcia M."/>
            <person name="Camarero S."/>
            <person name="Miyauchi S."/>
            <person name="Serrano A."/>
            <person name="Linde D."/>
            <person name="Babiker R."/>
            <person name="Drula E."/>
            <person name="Ayuso-Fernandez I."/>
            <person name="Pacheco R."/>
            <person name="Padilla G."/>
            <person name="Ferreira P."/>
            <person name="Barriuso J."/>
            <person name="Kellner H."/>
            <person name="Castanera R."/>
            <person name="Alfaro M."/>
            <person name="Ramirez L."/>
            <person name="Pisabarro A.G."/>
            <person name="Kuo A."/>
            <person name="Tritt A."/>
            <person name="Lipzen A."/>
            <person name="He G."/>
            <person name="Yan M."/>
            <person name="Ng V."/>
            <person name="Cullen D."/>
            <person name="Martin F."/>
            <person name="Rosso M.-N."/>
            <person name="Henrissat B."/>
            <person name="Hibbett D."/>
            <person name="Martinez A.T."/>
            <person name="Grigoriev I.V."/>
        </authorList>
    </citation>
    <scope>NUCLEOTIDE SEQUENCE</scope>
    <source>
        <strain evidence="3">CBS 247.69</strain>
    </source>
</reference>
<keyword evidence="2" id="KW-0812">Transmembrane</keyword>
<dbReference type="EMBL" id="MU150234">
    <property type="protein sequence ID" value="KAF9468156.1"/>
    <property type="molecule type" value="Genomic_DNA"/>
</dbReference>
<feature type="compositionally biased region" description="Low complexity" evidence="1">
    <location>
        <begin position="74"/>
        <end position="91"/>
    </location>
</feature>
<feature type="region of interest" description="Disordered" evidence="1">
    <location>
        <begin position="139"/>
        <end position="167"/>
    </location>
</feature>
<dbReference type="AlphaFoldDB" id="A0A9P6CIY8"/>
<dbReference type="Proteomes" id="UP000807353">
    <property type="component" value="Unassembled WGS sequence"/>
</dbReference>